<comment type="similarity">
    <text evidence="2 6">Belongs to the ATG8 family.</text>
</comment>
<keyword evidence="6" id="KW-0072">Autophagy</keyword>
<proteinExistence type="inferred from homology"/>
<evidence type="ECO:0000256" key="5">
    <source>
        <dbReference type="PIRSR" id="PIRSR604241-50"/>
    </source>
</evidence>
<keyword evidence="7" id="KW-1185">Reference proteome</keyword>
<evidence type="ECO:0000256" key="2">
    <source>
        <dbReference type="ARBA" id="ARBA00007293"/>
    </source>
</evidence>
<sequence length="119" mass="13966">MRRVSVFQWEYSLKERLADAEAILEAFSGERVPVVVERVSQSNLQPILKKNHAVPVDWNFAMFVIFVRKWLRLKPEESIVCIVNETIPPMSATMGDIYKNHAQEDKFLYFHYCEENVFG</sequence>
<evidence type="ECO:0000256" key="1">
    <source>
        <dbReference type="ARBA" id="ARBA00004370"/>
    </source>
</evidence>
<keyword evidence="3" id="KW-0472">Membrane</keyword>
<reference evidence="8" key="1">
    <citation type="submission" date="2016-11" db="UniProtKB">
        <authorList>
            <consortium name="WormBaseParasite"/>
        </authorList>
    </citation>
    <scope>IDENTIFICATION</scope>
</reference>
<evidence type="ECO:0000313" key="7">
    <source>
        <dbReference type="Proteomes" id="UP000095287"/>
    </source>
</evidence>
<dbReference type="InterPro" id="IPR004241">
    <property type="entry name" value="Atg8-like"/>
</dbReference>
<dbReference type="Proteomes" id="UP000095287">
    <property type="component" value="Unplaced"/>
</dbReference>
<evidence type="ECO:0000256" key="6">
    <source>
        <dbReference type="RuleBase" id="RU004384"/>
    </source>
</evidence>
<dbReference type="SUPFAM" id="SSF54236">
    <property type="entry name" value="Ubiquitin-like"/>
    <property type="match status" value="1"/>
</dbReference>
<organism evidence="7 8">
    <name type="scientific">Steinernema glaseri</name>
    <dbReference type="NCBI Taxonomy" id="37863"/>
    <lineage>
        <taxon>Eukaryota</taxon>
        <taxon>Metazoa</taxon>
        <taxon>Ecdysozoa</taxon>
        <taxon>Nematoda</taxon>
        <taxon>Chromadorea</taxon>
        <taxon>Rhabditida</taxon>
        <taxon>Tylenchina</taxon>
        <taxon>Panagrolaimomorpha</taxon>
        <taxon>Strongyloidoidea</taxon>
        <taxon>Steinernematidae</taxon>
        <taxon>Steinernema</taxon>
    </lineage>
</organism>
<evidence type="ECO:0000256" key="4">
    <source>
        <dbReference type="ARBA" id="ARBA00023288"/>
    </source>
</evidence>
<dbReference type="AlphaFoldDB" id="A0A1I7ZG65"/>
<dbReference type="GO" id="GO:0016020">
    <property type="term" value="C:membrane"/>
    <property type="evidence" value="ECO:0007669"/>
    <property type="project" value="UniProtKB-SubCell"/>
</dbReference>
<dbReference type="InterPro" id="IPR029071">
    <property type="entry name" value="Ubiquitin-like_domsf"/>
</dbReference>
<keyword evidence="4 5" id="KW-0449">Lipoprotein</keyword>
<dbReference type="WBParaSite" id="L893_g26077.t1">
    <property type="protein sequence ID" value="L893_g26077.t1"/>
    <property type="gene ID" value="L893_g26077"/>
</dbReference>
<accession>A0A1I7ZG65</accession>
<evidence type="ECO:0000256" key="3">
    <source>
        <dbReference type="ARBA" id="ARBA00023136"/>
    </source>
</evidence>
<dbReference type="Pfam" id="PF02991">
    <property type="entry name" value="ATG8"/>
    <property type="match status" value="1"/>
</dbReference>
<feature type="lipid moiety-binding region" description="Phosphatidylserine amidated glycine; alternate" evidence="5">
    <location>
        <position position="119"/>
    </location>
</feature>
<dbReference type="GO" id="GO:0006914">
    <property type="term" value="P:autophagy"/>
    <property type="evidence" value="ECO:0007669"/>
    <property type="project" value="UniProtKB-KW"/>
</dbReference>
<comment type="subcellular location">
    <subcellularLocation>
        <location evidence="1">Membrane</location>
    </subcellularLocation>
</comment>
<evidence type="ECO:0000313" key="8">
    <source>
        <dbReference type="WBParaSite" id="L893_g26077.t1"/>
    </source>
</evidence>
<protein>
    <submittedName>
        <fullName evidence="8">Autophagy-related protein</fullName>
    </submittedName>
</protein>
<dbReference type="PANTHER" id="PTHR10969">
    <property type="entry name" value="MICROTUBULE-ASSOCIATED PROTEINS 1A/1B LIGHT CHAIN 3-RELATED"/>
    <property type="match status" value="1"/>
</dbReference>
<dbReference type="Gene3D" id="3.10.20.90">
    <property type="entry name" value="Phosphatidylinositol 3-kinase Catalytic Subunit, Chain A, domain 1"/>
    <property type="match status" value="1"/>
</dbReference>
<name>A0A1I7ZG65_9BILA</name>